<organism evidence="2 3">
    <name type="scientific">Saccharopolyspora griseoalba</name>
    <dbReference type="NCBI Taxonomy" id="1431848"/>
    <lineage>
        <taxon>Bacteria</taxon>
        <taxon>Bacillati</taxon>
        <taxon>Actinomycetota</taxon>
        <taxon>Actinomycetes</taxon>
        <taxon>Pseudonocardiales</taxon>
        <taxon>Pseudonocardiaceae</taxon>
        <taxon>Saccharopolyspora</taxon>
    </lineage>
</organism>
<name>A0ABW2LSP0_9PSEU</name>
<accession>A0ABW2LSP0</accession>
<keyword evidence="3" id="KW-1185">Reference proteome</keyword>
<dbReference type="EMBL" id="JBHTCJ010000021">
    <property type="protein sequence ID" value="MFC7344859.1"/>
    <property type="molecule type" value="Genomic_DNA"/>
</dbReference>
<reference evidence="3" key="1">
    <citation type="journal article" date="2019" name="Int. J. Syst. Evol. Microbiol.">
        <title>The Global Catalogue of Microorganisms (GCM) 10K type strain sequencing project: providing services to taxonomists for standard genome sequencing and annotation.</title>
        <authorList>
            <consortium name="The Broad Institute Genomics Platform"/>
            <consortium name="The Broad Institute Genome Sequencing Center for Infectious Disease"/>
            <person name="Wu L."/>
            <person name="Ma J."/>
        </authorList>
    </citation>
    <scope>NUCLEOTIDE SEQUENCE [LARGE SCALE GENOMIC DNA]</scope>
    <source>
        <strain evidence="3">WLHS5</strain>
    </source>
</reference>
<proteinExistence type="predicted"/>
<gene>
    <name evidence="2" type="ORF">ACFQRI_25905</name>
</gene>
<evidence type="ECO:0000256" key="1">
    <source>
        <dbReference type="SAM" id="MobiDB-lite"/>
    </source>
</evidence>
<evidence type="ECO:0000313" key="2">
    <source>
        <dbReference type="EMBL" id="MFC7344859.1"/>
    </source>
</evidence>
<dbReference type="RefSeq" id="WP_380673059.1">
    <property type="nucleotide sequence ID" value="NZ_JBHTCJ010000021.1"/>
</dbReference>
<evidence type="ECO:0000313" key="3">
    <source>
        <dbReference type="Proteomes" id="UP001596504"/>
    </source>
</evidence>
<feature type="region of interest" description="Disordered" evidence="1">
    <location>
        <begin position="218"/>
        <end position="239"/>
    </location>
</feature>
<protein>
    <submittedName>
        <fullName evidence="2">Uncharacterized protein</fullName>
    </submittedName>
</protein>
<comment type="caution">
    <text evidence="2">The sequence shown here is derived from an EMBL/GenBank/DDBJ whole genome shotgun (WGS) entry which is preliminary data.</text>
</comment>
<sequence length="239" mass="26181">MSDVTLDGMSARPQQVDRVARRIARELGREPLVEQVHSALWHVVVEVGSVWASAEVKRKTGQWKWSGGRLFVAGEERASVSHLHQIKELLDEHDQPQGTGLITLVEVVEDPRGAPMPVRYLVNQHRKQIAASGTDIELRLGKDTRGRWVIALDRPGEDTGLRVPFEHADGRWHKLRAQAFRNGVDVSEEVNTNVDAAMETVFGSSGPQVAHTAEGVSGVPHGPAGNTGPHARTGTVMRT</sequence>
<dbReference type="Proteomes" id="UP001596504">
    <property type="component" value="Unassembled WGS sequence"/>
</dbReference>